<dbReference type="PANTHER" id="PTHR48020">
    <property type="entry name" value="PROTON MYO-INOSITOL COTRANSPORTER"/>
    <property type="match status" value="1"/>
</dbReference>
<keyword evidence="3 7" id="KW-0812">Transmembrane</keyword>
<feature type="transmembrane region" description="Helical" evidence="7">
    <location>
        <begin position="64"/>
        <end position="89"/>
    </location>
</feature>
<comment type="subcellular location">
    <subcellularLocation>
        <location evidence="1">Cell membrane</location>
        <topology evidence="1">Multi-pass membrane protein</topology>
    </subcellularLocation>
</comment>
<evidence type="ECO:0000256" key="7">
    <source>
        <dbReference type="SAM" id="Phobius"/>
    </source>
</evidence>
<dbReference type="InterPro" id="IPR020846">
    <property type="entry name" value="MFS_dom"/>
</dbReference>
<dbReference type="Pfam" id="PF00083">
    <property type="entry name" value="Sugar_tr"/>
    <property type="match status" value="1"/>
</dbReference>
<organism evidence="9 10">
    <name type="scientific">Saccharopolyspora elongata</name>
    <dbReference type="NCBI Taxonomy" id="2530387"/>
    <lineage>
        <taxon>Bacteria</taxon>
        <taxon>Bacillati</taxon>
        <taxon>Actinomycetota</taxon>
        <taxon>Actinomycetes</taxon>
        <taxon>Pseudonocardiales</taxon>
        <taxon>Pseudonocardiaceae</taxon>
        <taxon>Saccharopolyspora</taxon>
    </lineage>
</organism>
<gene>
    <name evidence="9" type="ORF">E1288_14170</name>
</gene>
<dbReference type="InterPro" id="IPR050814">
    <property type="entry name" value="Myo-inositol_Transporter"/>
</dbReference>
<dbReference type="InterPro" id="IPR036259">
    <property type="entry name" value="MFS_trans_sf"/>
</dbReference>
<dbReference type="InterPro" id="IPR005828">
    <property type="entry name" value="MFS_sugar_transport-like"/>
</dbReference>
<sequence length="177" mass="18641">MLRAAGTGASKVLRSRGRGTRGVMGASRGRRDRSSLARPSPVPVAAWRWSMAAPSSKSQVTRRVYALGSPAAILFGYDNGIISAAILFIPHELPLTPLLKGAVVSSTAVGAMVGALGSGPAADRLGRQRVLLAAGVVFTGYAAAGVIVWWCVPETKQRSLESLERAFRRGARFRPEG</sequence>
<dbReference type="GO" id="GO:0005886">
    <property type="term" value="C:plasma membrane"/>
    <property type="evidence" value="ECO:0007669"/>
    <property type="project" value="UniProtKB-SubCell"/>
</dbReference>
<dbReference type="Proteomes" id="UP000294947">
    <property type="component" value="Unassembled WGS sequence"/>
</dbReference>
<dbReference type="EMBL" id="SMKW01000015">
    <property type="protein sequence ID" value="TDD51712.1"/>
    <property type="molecule type" value="Genomic_DNA"/>
</dbReference>
<evidence type="ECO:0000313" key="10">
    <source>
        <dbReference type="Proteomes" id="UP000294947"/>
    </source>
</evidence>
<dbReference type="Gene3D" id="1.20.1250.20">
    <property type="entry name" value="MFS general substrate transporter like domains"/>
    <property type="match status" value="1"/>
</dbReference>
<dbReference type="GO" id="GO:0022857">
    <property type="term" value="F:transmembrane transporter activity"/>
    <property type="evidence" value="ECO:0007669"/>
    <property type="project" value="InterPro"/>
</dbReference>
<keyword evidence="10" id="KW-1185">Reference proteome</keyword>
<evidence type="ECO:0000313" key="9">
    <source>
        <dbReference type="EMBL" id="TDD51712.1"/>
    </source>
</evidence>
<evidence type="ECO:0000256" key="3">
    <source>
        <dbReference type="ARBA" id="ARBA00022692"/>
    </source>
</evidence>
<dbReference type="PANTHER" id="PTHR48020:SF12">
    <property type="entry name" value="PROTON MYO-INOSITOL COTRANSPORTER"/>
    <property type="match status" value="1"/>
</dbReference>
<evidence type="ECO:0000259" key="8">
    <source>
        <dbReference type="PROSITE" id="PS50850"/>
    </source>
</evidence>
<evidence type="ECO:0000256" key="4">
    <source>
        <dbReference type="ARBA" id="ARBA00022989"/>
    </source>
</evidence>
<evidence type="ECO:0000256" key="1">
    <source>
        <dbReference type="ARBA" id="ARBA00004651"/>
    </source>
</evidence>
<dbReference type="SUPFAM" id="SSF103473">
    <property type="entry name" value="MFS general substrate transporter"/>
    <property type="match status" value="1"/>
</dbReference>
<evidence type="ECO:0000256" key="5">
    <source>
        <dbReference type="ARBA" id="ARBA00023136"/>
    </source>
</evidence>
<proteinExistence type="predicted"/>
<reference evidence="9 10" key="1">
    <citation type="submission" date="2019-03" db="EMBL/GenBank/DDBJ databases">
        <title>Draft genome sequences of novel Actinobacteria.</title>
        <authorList>
            <person name="Sahin N."/>
            <person name="Ay H."/>
            <person name="Saygin H."/>
        </authorList>
    </citation>
    <scope>NUCLEOTIDE SEQUENCE [LARGE SCALE GENOMIC DNA]</scope>
    <source>
        <strain evidence="9 10">7K502</strain>
    </source>
</reference>
<feature type="region of interest" description="Disordered" evidence="6">
    <location>
        <begin position="1"/>
        <end position="39"/>
    </location>
</feature>
<feature type="domain" description="Major facilitator superfamily (MFS) profile" evidence="8">
    <location>
        <begin position="64"/>
        <end position="177"/>
    </location>
</feature>
<keyword evidence="4 7" id="KW-1133">Transmembrane helix</keyword>
<protein>
    <recommendedName>
        <fullName evidence="8">Major facilitator superfamily (MFS) profile domain-containing protein</fullName>
    </recommendedName>
</protein>
<evidence type="ECO:0000256" key="6">
    <source>
        <dbReference type="SAM" id="MobiDB-lite"/>
    </source>
</evidence>
<accession>A0A4R4Z6G5</accession>
<dbReference type="AlphaFoldDB" id="A0A4R4Z6G5"/>
<feature type="transmembrane region" description="Helical" evidence="7">
    <location>
        <begin position="130"/>
        <end position="150"/>
    </location>
</feature>
<dbReference type="PROSITE" id="PS50850">
    <property type="entry name" value="MFS"/>
    <property type="match status" value="1"/>
</dbReference>
<comment type="caution">
    <text evidence="9">The sequence shown here is derived from an EMBL/GenBank/DDBJ whole genome shotgun (WGS) entry which is preliminary data.</text>
</comment>
<keyword evidence="2" id="KW-0813">Transport</keyword>
<name>A0A4R4Z6G5_9PSEU</name>
<evidence type="ECO:0000256" key="2">
    <source>
        <dbReference type="ARBA" id="ARBA00022448"/>
    </source>
</evidence>
<keyword evidence="5 7" id="KW-0472">Membrane</keyword>